<sequence length="434" mass="47446">MTTAPDAGMEAIDSTGMAANVADLPLPPPSMPVPDFPDLLGRHMRRIRASAAGVASEIGISREAVNNWRQGYSLPSRKHRDKLLACANHLRLTEQESNELLAAAGFEPEFPAEQPLQHGIATTTARPATVTALFDRLQHLRPYPVMLMLTQAHWGQPPEREAMLAEARSRYGTGRVLHLQPAFSAGAEGEDYFAALGRQCGFAGVDSDYALEMELGRLLQQSPPLFCLVSRFEQGAPAQRDVLAGILRSLSEMHSGQLHLLICGGAALADLKYQGGDLSLLNIAATESWPELTCDDLQRMDARFAGDAPRTARVLRLSGGHPLLASAALSLLAQDEDASDTDVVAQLAQHPPLWQSLLPLMREPGTRAPIVEWLDRPRLAPARPYLFDPLLRQLYWANLLAVRRDADGAWLEWRCEAIRDAARMIAASLDTVCP</sequence>
<accession>A0A1Y5Q663</accession>
<gene>
    <name evidence="1" type="ORF">STPYR_11165</name>
</gene>
<proteinExistence type="predicted"/>
<reference evidence="1" key="1">
    <citation type="submission" date="2016-03" db="EMBL/GenBank/DDBJ databases">
        <authorList>
            <person name="Ploux O."/>
        </authorList>
    </citation>
    <scope>NUCLEOTIDE SEQUENCE</scope>
    <source>
        <strain evidence="1">UC10</strain>
    </source>
</reference>
<organism evidence="1">
    <name type="scientific">uncultured Stenotrophomonas sp</name>
    <dbReference type="NCBI Taxonomy" id="165438"/>
    <lineage>
        <taxon>Bacteria</taxon>
        <taxon>Pseudomonadati</taxon>
        <taxon>Pseudomonadota</taxon>
        <taxon>Gammaproteobacteria</taxon>
        <taxon>Lysobacterales</taxon>
        <taxon>Lysobacteraceae</taxon>
        <taxon>Stenotrophomonas</taxon>
        <taxon>environmental samples</taxon>
    </lineage>
</organism>
<dbReference type="AlphaFoldDB" id="A0A1Y5Q663"/>
<protein>
    <submittedName>
        <fullName evidence="1">Uncharacterized protein</fullName>
    </submittedName>
</protein>
<evidence type="ECO:0000313" key="1">
    <source>
        <dbReference type="EMBL" id="SBV36235.1"/>
    </source>
</evidence>
<dbReference type="EMBL" id="FLTS01000001">
    <property type="protein sequence ID" value="SBV36235.1"/>
    <property type="molecule type" value="Genomic_DNA"/>
</dbReference>
<name>A0A1Y5Q663_9GAMM</name>